<feature type="binding site" evidence="1">
    <location>
        <position position="115"/>
    </location>
    <ligand>
        <name>substrate</name>
    </ligand>
</feature>
<feature type="binding site" evidence="1">
    <location>
        <position position="64"/>
    </location>
    <ligand>
        <name>CoA</name>
        <dbReference type="ChEBI" id="CHEBI:57287"/>
    </ligand>
</feature>
<reference evidence="3" key="1">
    <citation type="journal article" date="2020" name="mSystems">
        <title>Genome- and Community-Level Interaction Insights into Carbon Utilization and Element Cycling Functions of Hydrothermarchaeota in Hydrothermal Sediment.</title>
        <authorList>
            <person name="Zhou Z."/>
            <person name="Liu Y."/>
            <person name="Xu W."/>
            <person name="Pan J."/>
            <person name="Luo Z.H."/>
            <person name="Li M."/>
        </authorList>
    </citation>
    <scope>NUCLEOTIDE SEQUENCE [LARGE SCALE GENOMIC DNA]</scope>
    <source>
        <strain evidence="3">SpSt-82</strain>
    </source>
</reference>
<dbReference type="AlphaFoldDB" id="A0A7V4TH46"/>
<dbReference type="InterPro" id="IPR025540">
    <property type="entry name" value="FlK"/>
</dbReference>
<dbReference type="InterPro" id="IPR054485">
    <property type="entry name" value="FlK-like_dom"/>
</dbReference>
<dbReference type="PANTHER" id="PTHR36934:SF1">
    <property type="entry name" value="THIOESTERASE DOMAIN-CONTAINING PROTEIN"/>
    <property type="match status" value="1"/>
</dbReference>
<evidence type="ECO:0000313" key="3">
    <source>
        <dbReference type="EMBL" id="HGY38368.1"/>
    </source>
</evidence>
<protein>
    <recommendedName>
        <fullName evidence="2">Fluoroacetyl-CoA-specific thioesterase-like domain-containing protein</fullName>
    </recommendedName>
</protein>
<organism evidence="3">
    <name type="scientific">Candidatus Caldatribacterium saccharofermentans</name>
    <dbReference type="NCBI Taxonomy" id="1454753"/>
    <lineage>
        <taxon>Bacteria</taxon>
        <taxon>Pseudomonadati</taxon>
        <taxon>Atribacterota</taxon>
        <taxon>Atribacteria</taxon>
        <taxon>Atribacterales</taxon>
        <taxon>Candidatus Caldatribacteriaceae</taxon>
        <taxon>Candidatus Caldatribacterium</taxon>
    </lineage>
</organism>
<proteinExistence type="predicted"/>
<dbReference type="EMBL" id="DTIY01000006">
    <property type="protein sequence ID" value="HGY38368.1"/>
    <property type="molecule type" value="Genomic_DNA"/>
</dbReference>
<feature type="binding site" evidence="1">
    <location>
        <position position="64"/>
    </location>
    <ligand>
        <name>substrate</name>
    </ligand>
</feature>
<dbReference type="PIRSF" id="PIRSF014972">
    <property type="entry name" value="FlK"/>
    <property type="match status" value="1"/>
</dbReference>
<dbReference type="Pfam" id="PF22636">
    <property type="entry name" value="FlK"/>
    <property type="match status" value="1"/>
</dbReference>
<sequence length="141" mass="15728">MKANTLRIGLTGVASMVVNEETTADRFDPDMVPAFATPMLVSLMDNAAHEAVKHHLPEGYVSVGTRISISHIAATPKGMKVTARATLVEIYRNRLVFEAEAFDEVEKVGEGRLERFVVNREWFMKRLEAKASVKKRGLVEQ</sequence>
<gene>
    <name evidence="3" type="ORF">ENW11_00940</name>
</gene>
<dbReference type="RefSeq" id="WP_026137333.1">
    <property type="nucleotide sequence ID" value="NZ_CP187957.1"/>
</dbReference>
<dbReference type="PANTHER" id="PTHR36934">
    <property type="entry name" value="BLR0278 PROTEIN"/>
    <property type="match status" value="1"/>
</dbReference>
<feature type="domain" description="Fluoroacetyl-CoA-specific thioesterase-like" evidence="2">
    <location>
        <begin position="18"/>
        <end position="121"/>
    </location>
</feature>
<accession>A0A7V4TH46</accession>
<evidence type="ECO:0000256" key="1">
    <source>
        <dbReference type="PIRSR" id="PIRSR014972-2"/>
    </source>
</evidence>
<dbReference type="SUPFAM" id="SSF54637">
    <property type="entry name" value="Thioesterase/thiol ester dehydrase-isomerase"/>
    <property type="match status" value="1"/>
</dbReference>
<comment type="caution">
    <text evidence="3">The sequence shown here is derived from an EMBL/GenBank/DDBJ whole genome shotgun (WGS) entry which is preliminary data.</text>
</comment>
<dbReference type="InterPro" id="IPR029069">
    <property type="entry name" value="HotDog_dom_sf"/>
</dbReference>
<evidence type="ECO:0000259" key="2">
    <source>
        <dbReference type="Pfam" id="PF22636"/>
    </source>
</evidence>
<name>A0A7V4TH46_9BACT</name>
<dbReference type="Gene3D" id="3.10.129.10">
    <property type="entry name" value="Hotdog Thioesterase"/>
    <property type="match status" value="1"/>
</dbReference>